<dbReference type="AlphaFoldDB" id="A0A8J9Y9Z5"/>
<keyword evidence="3" id="KW-1003">Cell membrane</keyword>
<evidence type="ECO:0000313" key="13">
    <source>
        <dbReference type="EMBL" id="CAH0722924.1"/>
    </source>
</evidence>
<evidence type="ECO:0000256" key="4">
    <source>
        <dbReference type="ARBA" id="ARBA00022692"/>
    </source>
</evidence>
<feature type="transmembrane region" description="Helical" evidence="11">
    <location>
        <begin position="393"/>
        <end position="413"/>
    </location>
</feature>
<keyword evidence="9" id="KW-0807">Transducer</keyword>
<feature type="transmembrane region" description="Helical" evidence="11">
    <location>
        <begin position="774"/>
        <end position="793"/>
    </location>
</feature>
<evidence type="ECO:0000256" key="7">
    <source>
        <dbReference type="ARBA" id="ARBA00023136"/>
    </source>
</evidence>
<dbReference type="EMBL" id="OV170223">
    <property type="protein sequence ID" value="CAH0722924.1"/>
    <property type="molecule type" value="Genomic_DNA"/>
</dbReference>
<dbReference type="PANTHER" id="PTHR24248">
    <property type="entry name" value="ADRENERGIC RECEPTOR-RELATED G-PROTEIN COUPLED RECEPTOR"/>
    <property type="match status" value="1"/>
</dbReference>
<dbReference type="PROSITE" id="PS50262">
    <property type="entry name" value="G_PROTEIN_RECEP_F1_2"/>
    <property type="match status" value="1"/>
</dbReference>
<keyword evidence="4 11" id="KW-0812">Transmembrane</keyword>
<accession>A0A8J9Y9Z5</accession>
<evidence type="ECO:0000313" key="14">
    <source>
        <dbReference type="Proteomes" id="UP000838878"/>
    </source>
</evidence>
<evidence type="ECO:0000256" key="10">
    <source>
        <dbReference type="SAM" id="MobiDB-lite"/>
    </source>
</evidence>
<comment type="subcellular location">
    <subcellularLocation>
        <location evidence="1">Cell membrane</location>
        <topology evidence="1">Multi-pass membrane protein</topology>
    </subcellularLocation>
</comment>
<keyword evidence="8" id="KW-0675">Receptor</keyword>
<feature type="compositionally biased region" description="Polar residues" evidence="10">
    <location>
        <begin position="550"/>
        <end position="559"/>
    </location>
</feature>
<evidence type="ECO:0000256" key="2">
    <source>
        <dbReference type="ARBA" id="ARBA00010663"/>
    </source>
</evidence>
<keyword evidence="7 11" id="KW-0472">Membrane</keyword>
<sequence>MVVLFAVREYKCYFEEILDLRIIMEKKWDANEAELLQMQPEIDSNSNIKVVTLKDLQKRRQELLLKRQNILNKPLSRNLSTILGSSQPKFPASPICVSSDIDYDIANCDTLTTIFQPICPSISATVSPDVAEETVGCSNDPVITYTDVTEETVMDFSPDNSIADPDFVPLSDITNVEPMVSDDFDSFPEQNLEGDAAKESRKRKQKADRKTWRRELNKKDRMLGKAYVGFRKVNNKYIQKGSKPQRAMGPKCSSSFCARSKVLFCSNLTEDIRQQIFERFWSMTWKEKKMYVRLMVDTENIKRKTTESKSRRSETRLYYLQIHGKKERVCLKTFLATLAIKEWTVRYWLCGRADDNSVHTNLSPTSPTSKRNSNEESVLIGGSCQIPDPLYKAIGSVISFYIPLGVMLLTYALTVQLLARQRKGLGQGWAAGWLGAIPIERRCTWRRFLSPRGGTPQHSAASTETELPPIDTRDLWLQDSSEPAPSAMSALHHFGAEMLRLSRGLEASAASKPTYRGTNISERGGMLTPGSLSVSSSSPSSMLQDKRRLSSTGDPNTPMNRPRSASDDESNDGLLAPVTLTTKSRSSEDGLLLPPPCTCPYFGSDSTPPRRTTEVIIVPGGDINGCNGFPRNGNMKGEEPSTPFFRRSSRGASSMVTWEEARRFRRGSSFGGARTTLSTPVRTIRSQRSVNNRPTVNPSPQRQLRTHHSRNSSVISRNSSRHGRILRLEQKATKVLGVVFFTFVVLWAPFFILNMVPAVCPECERRISSWVFDFVLWLGYASSMVNPIFYTIFNKVFRQAFKKVLSCQYCKTRR</sequence>
<dbReference type="InterPro" id="IPR000276">
    <property type="entry name" value="GPCR_Rhodpsn"/>
</dbReference>
<gene>
    <name evidence="13" type="ORF">BINO364_LOCUS8809</name>
</gene>
<keyword evidence="6" id="KW-0297">G-protein coupled receptor</keyword>
<evidence type="ECO:0000256" key="5">
    <source>
        <dbReference type="ARBA" id="ARBA00022989"/>
    </source>
</evidence>
<evidence type="ECO:0000256" key="3">
    <source>
        <dbReference type="ARBA" id="ARBA00022475"/>
    </source>
</evidence>
<keyword evidence="14" id="KW-1185">Reference proteome</keyword>
<evidence type="ECO:0000256" key="9">
    <source>
        <dbReference type="ARBA" id="ARBA00023224"/>
    </source>
</evidence>
<dbReference type="PRINTS" id="PR00237">
    <property type="entry name" value="GPCRRHODOPSN"/>
</dbReference>
<evidence type="ECO:0000256" key="11">
    <source>
        <dbReference type="SAM" id="Phobius"/>
    </source>
</evidence>
<evidence type="ECO:0000256" key="1">
    <source>
        <dbReference type="ARBA" id="ARBA00004651"/>
    </source>
</evidence>
<dbReference type="Gene3D" id="1.20.1070.10">
    <property type="entry name" value="Rhodopsin 7-helix transmembrane proteins"/>
    <property type="match status" value="1"/>
</dbReference>
<feature type="region of interest" description="Disordered" evidence="10">
    <location>
        <begin position="184"/>
        <end position="211"/>
    </location>
</feature>
<dbReference type="InterPro" id="IPR017452">
    <property type="entry name" value="GPCR_Rhodpsn_7TM"/>
</dbReference>
<protein>
    <recommendedName>
        <fullName evidence="12">G-protein coupled receptors family 1 profile domain-containing protein</fullName>
    </recommendedName>
</protein>
<name>A0A8J9Y9Z5_9NEOP</name>
<evidence type="ECO:0000256" key="8">
    <source>
        <dbReference type="ARBA" id="ARBA00023170"/>
    </source>
</evidence>
<dbReference type="GO" id="GO:0005886">
    <property type="term" value="C:plasma membrane"/>
    <property type="evidence" value="ECO:0007669"/>
    <property type="project" value="UniProtKB-SubCell"/>
</dbReference>
<dbReference type="Proteomes" id="UP000838878">
    <property type="component" value="Chromosome 3"/>
</dbReference>
<dbReference type="Pfam" id="PF00001">
    <property type="entry name" value="7tm_1"/>
    <property type="match status" value="1"/>
</dbReference>
<dbReference type="GO" id="GO:0004930">
    <property type="term" value="F:G protein-coupled receptor activity"/>
    <property type="evidence" value="ECO:0007669"/>
    <property type="project" value="UniProtKB-KW"/>
</dbReference>
<dbReference type="OrthoDB" id="10034726at2759"/>
<feature type="domain" description="G-protein coupled receptors family 1 profile" evidence="12">
    <location>
        <begin position="715"/>
        <end position="790"/>
    </location>
</feature>
<proteinExistence type="inferred from homology"/>
<feature type="compositionally biased region" description="Polar residues" evidence="10">
    <location>
        <begin position="675"/>
        <end position="703"/>
    </location>
</feature>
<dbReference type="SUPFAM" id="SSF81321">
    <property type="entry name" value="Family A G protein-coupled receptor-like"/>
    <property type="match status" value="1"/>
</dbReference>
<evidence type="ECO:0000259" key="12">
    <source>
        <dbReference type="PROSITE" id="PS50262"/>
    </source>
</evidence>
<keyword evidence="5 11" id="KW-1133">Transmembrane helix</keyword>
<feature type="non-terminal residue" evidence="13">
    <location>
        <position position="814"/>
    </location>
</feature>
<feature type="transmembrane region" description="Helical" evidence="11">
    <location>
        <begin position="735"/>
        <end position="754"/>
    </location>
</feature>
<reference evidence="13" key="1">
    <citation type="submission" date="2021-12" db="EMBL/GenBank/DDBJ databases">
        <authorList>
            <person name="Martin H S."/>
        </authorList>
    </citation>
    <scope>NUCLEOTIDE SEQUENCE</scope>
</reference>
<comment type="similarity">
    <text evidence="2">Belongs to the G-protein coupled receptor 1 family.</text>
</comment>
<evidence type="ECO:0000256" key="6">
    <source>
        <dbReference type="ARBA" id="ARBA00023040"/>
    </source>
</evidence>
<feature type="region of interest" description="Disordered" evidence="10">
    <location>
        <begin position="508"/>
        <end position="574"/>
    </location>
</feature>
<feature type="region of interest" description="Disordered" evidence="10">
    <location>
        <begin position="669"/>
        <end position="716"/>
    </location>
</feature>
<organism evidence="13 14">
    <name type="scientific">Brenthis ino</name>
    <name type="common">lesser marbled fritillary</name>
    <dbReference type="NCBI Taxonomy" id="405034"/>
    <lineage>
        <taxon>Eukaryota</taxon>
        <taxon>Metazoa</taxon>
        <taxon>Ecdysozoa</taxon>
        <taxon>Arthropoda</taxon>
        <taxon>Hexapoda</taxon>
        <taxon>Insecta</taxon>
        <taxon>Pterygota</taxon>
        <taxon>Neoptera</taxon>
        <taxon>Endopterygota</taxon>
        <taxon>Lepidoptera</taxon>
        <taxon>Glossata</taxon>
        <taxon>Ditrysia</taxon>
        <taxon>Papilionoidea</taxon>
        <taxon>Nymphalidae</taxon>
        <taxon>Heliconiinae</taxon>
        <taxon>Argynnini</taxon>
        <taxon>Brenthis</taxon>
    </lineage>
</organism>
<feature type="compositionally biased region" description="Low complexity" evidence="10">
    <location>
        <begin position="531"/>
        <end position="541"/>
    </location>
</feature>